<dbReference type="Pfam" id="PF01047">
    <property type="entry name" value="MarR"/>
    <property type="match status" value="1"/>
</dbReference>
<dbReference type="InterPro" id="IPR039422">
    <property type="entry name" value="MarR/SlyA-like"/>
</dbReference>
<dbReference type="EMBL" id="PYIX02000022">
    <property type="protein sequence ID" value="RFC83084.1"/>
    <property type="molecule type" value="Genomic_DNA"/>
</dbReference>
<accession>A0A371YP07</accession>
<dbReference type="PROSITE" id="PS01117">
    <property type="entry name" value="HTH_MARR_1"/>
    <property type="match status" value="1"/>
</dbReference>
<dbReference type="InterPro" id="IPR000835">
    <property type="entry name" value="HTH_MarR-typ"/>
</dbReference>
<feature type="domain" description="HTH marR-type" evidence="5">
    <location>
        <begin position="16"/>
        <end position="148"/>
    </location>
</feature>
<evidence type="ECO:0000313" key="6">
    <source>
        <dbReference type="EMBL" id="MFC2997703.1"/>
    </source>
</evidence>
<dbReference type="SUPFAM" id="SSF46785">
    <property type="entry name" value="Winged helix' DNA-binding domain"/>
    <property type="match status" value="1"/>
</dbReference>
<comment type="caution">
    <text evidence="7">The sequence shown here is derived from an EMBL/GenBank/DDBJ whole genome shotgun (WGS) entry which is preliminary data.</text>
</comment>
<evidence type="ECO:0000256" key="1">
    <source>
        <dbReference type="ARBA" id="ARBA00023015"/>
    </source>
</evidence>
<evidence type="ECO:0000256" key="4">
    <source>
        <dbReference type="SAM" id="Coils"/>
    </source>
</evidence>
<dbReference type="GO" id="GO:0003700">
    <property type="term" value="F:DNA-binding transcription factor activity"/>
    <property type="evidence" value="ECO:0007669"/>
    <property type="project" value="InterPro"/>
</dbReference>
<reference evidence="7 8" key="2">
    <citation type="submission" date="2018-08" db="EMBL/GenBank/DDBJ databases">
        <title>The draft genome of Acinetobacter sichuanensis strain WCHAc060041.</title>
        <authorList>
            <person name="Qin J."/>
            <person name="Feng Y."/>
            <person name="Zong Z."/>
        </authorList>
    </citation>
    <scope>NUCLEOTIDE SEQUENCE [LARGE SCALE GENOMIC DNA]</scope>
    <source>
        <strain evidence="7 8">WCHAc060041</strain>
    </source>
</reference>
<dbReference type="InterPro" id="IPR036390">
    <property type="entry name" value="WH_DNA-bd_sf"/>
</dbReference>
<protein>
    <submittedName>
        <fullName evidence="7">MarR family transcriptional regulator</fullName>
    </submittedName>
    <submittedName>
        <fullName evidence="6">MarR family winged helix-turn-helix transcriptional regulator</fullName>
    </submittedName>
</protein>
<dbReference type="PANTHER" id="PTHR33164">
    <property type="entry name" value="TRANSCRIPTIONAL REGULATOR, MARR FAMILY"/>
    <property type="match status" value="1"/>
</dbReference>
<keyword evidence="3" id="KW-0804">Transcription</keyword>
<dbReference type="OrthoDB" id="117723at2"/>
<reference evidence="6" key="4">
    <citation type="submission" date="2024-09" db="EMBL/GenBank/DDBJ databases">
        <authorList>
            <person name="Sun Q."/>
            <person name="Mori K."/>
        </authorList>
    </citation>
    <scope>NUCLEOTIDE SEQUENCE</scope>
    <source>
        <strain evidence="6">KCTC 62575</strain>
    </source>
</reference>
<keyword evidence="2" id="KW-0238">DNA-binding</keyword>
<dbReference type="GO" id="GO:0003677">
    <property type="term" value="F:DNA binding"/>
    <property type="evidence" value="ECO:0007669"/>
    <property type="project" value="UniProtKB-KW"/>
</dbReference>
<dbReference type="GO" id="GO:0006950">
    <property type="term" value="P:response to stress"/>
    <property type="evidence" value="ECO:0007669"/>
    <property type="project" value="TreeGrafter"/>
</dbReference>
<dbReference type="InterPro" id="IPR036388">
    <property type="entry name" value="WH-like_DNA-bd_sf"/>
</dbReference>
<evidence type="ECO:0000256" key="2">
    <source>
        <dbReference type="ARBA" id="ARBA00023125"/>
    </source>
</evidence>
<evidence type="ECO:0000313" key="9">
    <source>
        <dbReference type="Proteomes" id="UP001595455"/>
    </source>
</evidence>
<dbReference type="PROSITE" id="PS50995">
    <property type="entry name" value="HTH_MARR_2"/>
    <property type="match status" value="1"/>
</dbReference>
<reference evidence="6" key="1">
    <citation type="journal article" date="2014" name="Int. J. Syst. Evol. Microbiol.">
        <title>Complete genome of a new Firmicutes species belonging to the dominant human colonic microbiota ('Ruminococcus bicirculans') reveals two chromosomes and a selective capacity to utilize plant glucans.</title>
        <authorList>
            <consortium name="NISC Comparative Sequencing Program"/>
            <person name="Wegmann U."/>
            <person name="Louis P."/>
            <person name="Goesmann A."/>
            <person name="Henrissat B."/>
            <person name="Duncan S.H."/>
            <person name="Flint H.J."/>
        </authorList>
    </citation>
    <scope>NUCLEOTIDE SEQUENCE</scope>
    <source>
        <strain evidence="6">KCTC 62575</strain>
    </source>
</reference>
<gene>
    <name evidence="6" type="ORF">ACFODO_21130</name>
    <name evidence="7" type="ORF">C9E89_013230</name>
</gene>
<organism evidence="7 8">
    <name type="scientific">Acinetobacter sichuanensis</name>
    <dbReference type="NCBI Taxonomy" id="2136183"/>
    <lineage>
        <taxon>Bacteria</taxon>
        <taxon>Pseudomonadati</taxon>
        <taxon>Pseudomonadota</taxon>
        <taxon>Gammaproteobacteria</taxon>
        <taxon>Moraxellales</taxon>
        <taxon>Moraxellaceae</taxon>
        <taxon>Acinetobacter</taxon>
    </lineage>
</organism>
<dbReference type="Proteomes" id="UP000240957">
    <property type="component" value="Unassembled WGS sequence"/>
</dbReference>
<proteinExistence type="predicted"/>
<evidence type="ECO:0000259" key="5">
    <source>
        <dbReference type="PROSITE" id="PS50995"/>
    </source>
</evidence>
<dbReference type="SMART" id="SM00347">
    <property type="entry name" value="HTH_MARR"/>
    <property type="match status" value="1"/>
</dbReference>
<evidence type="ECO:0000256" key="3">
    <source>
        <dbReference type="ARBA" id="ARBA00023163"/>
    </source>
</evidence>
<dbReference type="PANTHER" id="PTHR33164:SF43">
    <property type="entry name" value="HTH-TYPE TRANSCRIPTIONAL REPRESSOR YETL"/>
    <property type="match status" value="1"/>
</dbReference>
<evidence type="ECO:0000313" key="7">
    <source>
        <dbReference type="EMBL" id="RFC83084.1"/>
    </source>
</evidence>
<keyword evidence="9" id="KW-1185">Reference proteome</keyword>
<dbReference type="EMBL" id="JBHRSF010000157">
    <property type="protein sequence ID" value="MFC2997703.1"/>
    <property type="molecule type" value="Genomic_DNA"/>
</dbReference>
<dbReference type="RefSeq" id="WP_107008811.1">
    <property type="nucleotide sequence ID" value="NZ_JBHRSF010000157.1"/>
</dbReference>
<dbReference type="Proteomes" id="UP001595455">
    <property type="component" value="Unassembled WGS sequence"/>
</dbReference>
<keyword evidence="1" id="KW-0805">Transcription regulation</keyword>
<dbReference type="InterPro" id="IPR023187">
    <property type="entry name" value="Tscrpt_reg_MarR-type_CS"/>
</dbReference>
<evidence type="ECO:0000313" key="8">
    <source>
        <dbReference type="Proteomes" id="UP000240957"/>
    </source>
</evidence>
<reference evidence="9" key="3">
    <citation type="journal article" date="2019" name="Int. J. Syst. Evol. Microbiol.">
        <title>The Global Catalogue of Microorganisms (GCM) 10K type strain sequencing project: providing services to taxonomists for standard genome sequencing and annotation.</title>
        <authorList>
            <consortium name="The Broad Institute Genomics Platform"/>
            <consortium name="The Broad Institute Genome Sequencing Center for Infectious Disease"/>
            <person name="Wu L."/>
            <person name="Ma J."/>
        </authorList>
    </citation>
    <scope>NUCLEOTIDE SEQUENCE [LARGE SCALE GENOMIC DNA]</scope>
    <source>
        <strain evidence="9">KCTC 62575</strain>
    </source>
</reference>
<dbReference type="Gene3D" id="1.10.10.10">
    <property type="entry name" value="Winged helix-like DNA-binding domain superfamily/Winged helix DNA-binding domain"/>
    <property type="match status" value="1"/>
</dbReference>
<keyword evidence="4" id="KW-0175">Coiled coil</keyword>
<dbReference type="AlphaFoldDB" id="A0A371YP07"/>
<feature type="coiled-coil region" evidence="4">
    <location>
        <begin position="106"/>
        <end position="133"/>
    </location>
</feature>
<sequence>MVKQFHQATDMFSPEQGYLGFLLRQAAHAYHLKMEKVLLEYAITPPQFTILKIVSVYPSCSNADIARYASLTPQTVNLMINKLEKMDLVTKNAHPHNKKVQCIEITDNASKVLLDATEAIEQLEDKLEQDFSEQEIATLRKWLAYIPNIETPSP</sequence>
<name>A0A371YP07_9GAMM</name>